<reference evidence="1" key="1">
    <citation type="journal article" date="2021" name="IMA Fungus">
        <title>Genomic characterization of three marine fungi, including Emericellopsis atlantica sp. nov. with signatures of a generalist lifestyle and marine biomass degradation.</title>
        <authorList>
            <person name="Hagestad O.C."/>
            <person name="Hou L."/>
            <person name="Andersen J.H."/>
            <person name="Hansen E.H."/>
            <person name="Altermark B."/>
            <person name="Li C."/>
            <person name="Kuhnert E."/>
            <person name="Cox R.J."/>
            <person name="Crous P.W."/>
            <person name="Spatafora J.W."/>
            <person name="Lail K."/>
            <person name="Amirebrahimi M."/>
            <person name="Lipzen A."/>
            <person name="Pangilinan J."/>
            <person name="Andreopoulos W."/>
            <person name="Hayes R.D."/>
            <person name="Ng V."/>
            <person name="Grigoriev I.V."/>
            <person name="Jackson S.A."/>
            <person name="Sutton T.D.S."/>
            <person name="Dobson A.D.W."/>
            <person name="Rama T."/>
        </authorList>
    </citation>
    <scope>NUCLEOTIDE SEQUENCE</scope>
    <source>
        <strain evidence="1">TRa018bII</strain>
    </source>
</reference>
<sequence>MYSNLLKNKQKGNRYVQCISFHTKISANVKPTHLHINQESREELMKLRNHKPCFAKPFENEYFDPERDILLLHGAQTSQTIVVSKTLHQACFYGEYYKKNENQQIIRPPHLLTEFFPNLKKKITLFEAVESFFQNDVQIVQFHDYYNLGVEQYEQLAFVHVMERYNTVTTPGNLSWTAGTIELKDPRVYLSRRYSKGIFCVQPESQNP</sequence>
<name>A0A9P7YIL1_9HELO</name>
<dbReference type="Proteomes" id="UP000824998">
    <property type="component" value="Unassembled WGS sequence"/>
</dbReference>
<evidence type="ECO:0000313" key="1">
    <source>
        <dbReference type="EMBL" id="KAG9234488.1"/>
    </source>
</evidence>
<evidence type="ECO:0000313" key="2">
    <source>
        <dbReference type="Proteomes" id="UP000824998"/>
    </source>
</evidence>
<comment type="caution">
    <text evidence="1">The sequence shown here is derived from an EMBL/GenBank/DDBJ whole genome shotgun (WGS) entry which is preliminary data.</text>
</comment>
<protein>
    <submittedName>
        <fullName evidence="1">Uncharacterized protein</fullName>
    </submittedName>
</protein>
<dbReference type="AlphaFoldDB" id="A0A9P7YIL1"/>
<keyword evidence="2" id="KW-1185">Reference proteome</keyword>
<gene>
    <name evidence="1" type="ORF">BJ875DRAFT_441216</name>
</gene>
<proteinExistence type="predicted"/>
<dbReference type="EMBL" id="MU251461">
    <property type="protein sequence ID" value="KAG9234488.1"/>
    <property type="molecule type" value="Genomic_DNA"/>
</dbReference>
<accession>A0A9P7YIL1</accession>
<organism evidence="1 2">
    <name type="scientific">Amylocarpus encephaloides</name>
    <dbReference type="NCBI Taxonomy" id="45428"/>
    <lineage>
        <taxon>Eukaryota</taxon>
        <taxon>Fungi</taxon>
        <taxon>Dikarya</taxon>
        <taxon>Ascomycota</taxon>
        <taxon>Pezizomycotina</taxon>
        <taxon>Leotiomycetes</taxon>
        <taxon>Helotiales</taxon>
        <taxon>Helotiales incertae sedis</taxon>
        <taxon>Amylocarpus</taxon>
    </lineage>
</organism>